<dbReference type="EMBL" id="JAQKAB010000009">
    <property type="protein sequence ID" value="MDA7027571.1"/>
    <property type="molecule type" value="Genomic_DNA"/>
</dbReference>
<comment type="caution">
    <text evidence="1">The sequence shown here is derived from an EMBL/GenBank/DDBJ whole genome shotgun (WGS) entry which is preliminary data.</text>
</comment>
<evidence type="ECO:0008006" key="3">
    <source>
        <dbReference type="Google" id="ProtNLM"/>
    </source>
</evidence>
<dbReference type="RefSeq" id="WP_172296769.1">
    <property type="nucleotide sequence ID" value="NZ_JAQKAB010000009.1"/>
</dbReference>
<gene>
    <name evidence="1" type="ORF">PJ311_13360</name>
</gene>
<reference evidence="1 2" key="1">
    <citation type="submission" date="2023-01" db="EMBL/GenBank/DDBJ databases">
        <title>Bacillus changyiensis sp. nov., isolated from a coastal deposit.</title>
        <authorList>
            <person name="Xiao G."/>
            <person name="Lai Q."/>
            <person name="Hu Z."/>
            <person name="Shao Z."/>
        </authorList>
    </citation>
    <scope>NUCLEOTIDE SEQUENCE [LARGE SCALE GENOMIC DNA]</scope>
    <source>
        <strain evidence="1 2">CLL-7-23</strain>
    </source>
</reference>
<proteinExistence type="predicted"/>
<keyword evidence="2" id="KW-1185">Reference proteome</keyword>
<evidence type="ECO:0000313" key="2">
    <source>
        <dbReference type="Proteomes" id="UP001211894"/>
    </source>
</evidence>
<evidence type="ECO:0000313" key="1">
    <source>
        <dbReference type="EMBL" id="MDA7027571.1"/>
    </source>
</evidence>
<protein>
    <recommendedName>
        <fullName evidence="3">DUF3298 domain-containing protein</fullName>
    </recommendedName>
</protein>
<sequence>MNQDINQHLSESRQYSDDSAPYVYNPSLHPGSMLYFPYGAVFQTPIIGVFLPGSVPYYATPSFVGTFGVHRFL</sequence>
<dbReference type="Proteomes" id="UP001211894">
    <property type="component" value="Unassembled WGS sequence"/>
</dbReference>
<organism evidence="1 2">
    <name type="scientific">Bacillus changyiensis</name>
    <dbReference type="NCBI Taxonomy" id="3004103"/>
    <lineage>
        <taxon>Bacteria</taxon>
        <taxon>Bacillati</taxon>
        <taxon>Bacillota</taxon>
        <taxon>Bacilli</taxon>
        <taxon>Bacillales</taxon>
        <taxon>Bacillaceae</taxon>
        <taxon>Bacillus</taxon>
    </lineage>
</organism>
<accession>A0ABT4X5L4</accession>
<name>A0ABT4X5L4_9BACI</name>